<sequence length="419" mass="50107">MKNFFDKHKYLIAFMLILLVGMYLRFYRIGYVQSFGWDQARDAWKVRDIIKGYFVLNGPRTGIGHFHLGPIWYYLLVPFYYFSKLDPFSANYLNMIVNVFNFIAVFVVTKKIYDKNVALFVSLIYAANKYLVEINRTSWNVSPVPGVAILIFYGIYKIVYEKKYQWLPIVAFLTGLFLHLHFSVVFLPLIILSSLILVKDKKKALLWGIISLPLFFVWFIPNIVYDIQTKNGNLNLFNNFLKDYLIDGFHFRFFLYRLHDAFIQFNMILRLPKEFAFGKFIISILYFLVLLFEKEKKQKILGYLISLWFLIPAFGYSFYGGTTSEYYMLFNSVLVIYILVYLQKKILKLKFKPTIYLLTIFWLGFIYFQTKDLWIKKDTDGLVKQKEYVRERIKQNDKIEFDEGKIESYLWHIWVEDPP</sequence>
<protein>
    <recommendedName>
        <fullName evidence="11">Glycosyltransferase RgtA/B/C/D-like domain-containing protein</fullName>
    </recommendedName>
</protein>
<accession>A0A0G0JCG6</accession>
<keyword evidence="6 8" id="KW-1133">Transmembrane helix</keyword>
<feature type="transmembrane region" description="Helical" evidence="8">
    <location>
        <begin position="139"/>
        <end position="160"/>
    </location>
</feature>
<reference evidence="9 10" key="1">
    <citation type="journal article" date="2015" name="Nature">
        <title>rRNA introns, odd ribosomes, and small enigmatic genomes across a large radiation of phyla.</title>
        <authorList>
            <person name="Brown C.T."/>
            <person name="Hug L.A."/>
            <person name="Thomas B.C."/>
            <person name="Sharon I."/>
            <person name="Castelle C.J."/>
            <person name="Singh A."/>
            <person name="Wilkins M.J."/>
            <person name="Williams K.H."/>
            <person name="Banfield J.F."/>
        </authorList>
    </citation>
    <scope>NUCLEOTIDE SEQUENCE [LARGE SCALE GENOMIC DNA]</scope>
</reference>
<comment type="subcellular location">
    <subcellularLocation>
        <location evidence="1">Cell membrane</location>
        <topology evidence="1">Multi-pass membrane protein</topology>
    </subcellularLocation>
</comment>
<feature type="transmembrane region" description="Helical" evidence="8">
    <location>
        <begin position="300"/>
        <end position="319"/>
    </location>
</feature>
<feature type="transmembrane region" description="Helical" evidence="8">
    <location>
        <begin position="10"/>
        <end position="27"/>
    </location>
</feature>
<evidence type="ECO:0000256" key="4">
    <source>
        <dbReference type="ARBA" id="ARBA00022679"/>
    </source>
</evidence>
<organism evidence="9 10">
    <name type="scientific">Candidatus Roizmanbacteria bacterium GW2011_GWC2_37_13</name>
    <dbReference type="NCBI Taxonomy" id="1618486"/>
    <lineage>
        <taxon>Bacteria</taxon>
        <taxon>Candidatus Roizmaniibacteriota</taxon>
    </lineage>
</organism>
<dbReference type="GO" id="GO:0016763">
    <property type="term" value="F:pentosyltransferase activity"/>
    <property type="evidence" value="ECO:0007669"/>
    <property type="project" value="TreeGrafter"/>
</dbReference>
<evidence type="ECO:0000313" key="9">
    <source>
        <dbReference type="EMBL" id="KKQ25861.1"/>
    </source>
</evidence>
<comment type="caution">
    <text evidence="9">The sequence shown here is derived from an EMBL/GenBank/DDBJ whole genome shotgun (WGS) entry which is preliminary data.</text>
</comment>
<dbReference type="PANTHER" id="PTHR33908">
    <property type="entry name" value="MANNOSYLTRANSFERASE YKCB-RELATED"/>
    <property type="match status" value="1"/>
</dbReference>
<proteinExistence type="predicted"/>
<evidence type="ECO:0000256" key="2">
    <source>
        <dbReference type="ARBA" id="ARBA00022475"/>
    </source>
</evidence>
<feature type="transmembrane region" description="Helical" evidence="8">
    <location>
        <begin position="166"/>
        <end position="192"/>
    </location>
</feature>
<evidence type="ECO:0000256" key="1">
    <source>
        <dbReference type="ARBA" id="ARBA00004651"/>
    </source>
</evidence>
<dbReference type="GO" id="GO:0009103">
    <property type="term" value="P:lipopolysaccharide biosynthetic process"/>
    <property type="evidence" value="ECO:0007669"/>
    <property type="project" value="UniProtKB-ARBA"/>
</dbReference>
<feature type="transmembrane region" description="Helical" evidence="8">
    <location>
        <begin position="275"/>
        <end position="293"/>
    </location>
</feature>
<feature type="transmembrane region" description="Helical" evidence="8">
    <location>
        <begin position="354"/>
        <end position="370"/>
    </location>
</feature>
<evidence type="ECO:0000313" key="10">
    <source>
        <dbReference type="Proteomes" id="UP000034917"/>
    </source>
</evidence>
<dbReference type="InterPro" id="IPR050297">
    <property type="entry name" value="LipidA_mod_glycosyltrf_83"/>
</dbReference>
<name>A0A0G0JCG6_9BACT</name>
<dbReference type="EMBL" id="LBSV01000005">
    <property type="protein sequence ID" value="KKQ25861.1"/>
    <property type="molecule type" value="Genomic_DNA"/>
</dbReference>
<evidence type="ECO:0008006" key="11">
    <source>
        <dbReference type="Google" id="ProtNLM"/>
    </source>
</evidence>
<gene>
    <name evidence="9" type="ORF">US40_C0005G0031</name>
</gene>
<evidence type="ECO:0000256" key="6">
    <source>
        <dbReference type="ARBA" id="ARBA00022989"/>
    </source>
</evidence>
<keyword evidence="3" id="KW-0328">Glycosyltransferase</keyword>
<keyword evidence="5 8" id="KW-0812">Transmembrane</keyword>
<evidence type="ECO:0000256" key="3">
    <source>
        <dbReference type="ARBA" id="ARBA00022676"/>
    </source>
</evidence>
<keyword evidence="2" id="KW-1003">Cell membrane</keyword>
<dbReference type="GO" id="GO:0005886">
    <property type="term" value="C:plasma membrane"/>
    <property type="evidence" value="ECO:0007669"/>
    <property type="project" value="UniProtKB-SubCell"/>
</dbReference>
<evidence type="ECO:0000256" key="8">
    <source>
        <dbReference type="SAM" id="Phobius"/>
    </source>
</evidence>
<feature type="transmembrane region" description="Helical" evidence="8">
    <location>
        <begin position="325"/>
        <end position="342"/>
    </location>
</feature>
<dbReference type="Proteomes" id="UP000034917">
    <property type="component" value="Unassembled WGS sequence"/>
</dbReference>
<evidence type="ECO:0000256" key="7">
    <source>
        <dbReference type="ARBA" id="ARBA00023136"/>
    </source>
</evidence>
<feature type="transmembrane region" description="Helical" evidence="8">
    <location>
        <begin position="90"/>
        <end position="109"/>
    </location>
</feature>
<dbReference type="AlphaFoldDB" id="A0A0G0JCG6"/>
<dbReference type="PANTHER" id="PTHR33908:SF11">
    <property type="entry name" value="MEMBRANE PROTEIN"/>
    <property type="match status" value="1"/>
</dbReference>
<feature type="transmembrane region" description="Helical" evidence="8">
    <location>
        <begin position="63"/>
        <end position="83"/>
    </location>
</feature>
<keyword evidence="7 8" id="KW-0472">Membrane</keyword>
<evidence type="ECO:0000256" key="5">
    <source>
        <dbReference type="ARBA" id="ARBA00022692"/>
    </source>
</evidence>
<keyword evidence="4" id="KW-0808">Transferase</keyword>
<feature type="transmembrane region" description="Helical" evidence="8">
    <location>
        <begin position="204"/>
        <end position="225"/>
    </location>
</feature>